<dbReference type="InterPro" id="IPR050639">
    <property type="entry name" value="SSR_resolvase"/>
</dbReference>
<dbReference type="PANTHER" id="PTHR30461:SF2">
    <property type="entry name" value="SERINE RECOMBINASE PINE-RELATED"/>
    <property type="match status" value="1"/>
</dbReference>
<dbReference type="InterPro" id="IPR006118">
    <property type="entry name" value="Recombinase_CS"/>
</dbReference>
<evidence type="ECO:0000313" key="6">
    <source>
        <dbReference type="EMBL" id="MPL58786.1"/>
    </source>
</evidence>
<dbReference type="EMBL" id="VSSQ01000008">
    <property type="protein sequence ID" value="MPL58786.1"/>
    <property type="molecule type" value="Genomic_DNA"/>
</dbReference>
<organism evidence="6">
    <name type="scientific">bioreactor metagenome</name>
    <dbReference type="NCBI Taxonomy" id="1076179"/>
    <lineage>
        <taxon>unclassified sequences</taxon>
        <taxon>metagenomes</taxon>
        <taxon>ecological metagenomes</taxon>
    </lineage>
</organism>
<dbReference type="GO" id="GO:0000150">
    <property type="term" value="F:DNA strand exchange activity"/>
    <property type="evidence" value="ECO:0007669"/>
    <property type="project" value="InterPro"/>
</dbReference>
<evidence type="ECO:0000256" key="1">
    <source>
        <dbReference type="ARBA" id="ARBA00009913"/>
    </source>
</evidence>
<sequence>MLIGYARVSSKDQNLDRQLEAFRKEGVEKVFQEKISGKTREGRAALKEAIAFARDGDTFIVLSLDRLARSLHDLLTITEELQKKGVFLKSIKENIDLSGPGGRLMFSVFGAFAEFERSLIAERRTQGIEIAKSKGKRFGRPAIQKPKNWDIVINQWKSGDISAVKAMEVVGMSKASFYRLVKKEIINGEFLSSNTAEGSSLHRL</sequence>
<evidence type="ECO:0000259" key="5">
    <source>
        <dbReference type="PROSITE" id="PS51736"/>
    </source>
</evidence>
<comment type="caution">
    <text evidence="6">The sequence shown here is derived from an EMBL/GenBank/DDBJ whole genome shotgun (WGS) entry which is preliminary data.</text>
</comment>
<reference evidence="6" key="1">
    <citation type="submission" date="2019-08" db="EMBL/GenBank/DDBJ databases">
        <authorList>
            <person name="Kucharzyk K."/>
            <person name="Murdoch R.W."/>
            <person name="Higgins S."/>
            <person name="Loffler F."/>
        </authorList>
    </citation>
    <scope>NUCLEOTIDE SEQUENCE</scope>
</reference>
<proteinExistence type="inferred from homology"/>
<dbReference type="Gene3D" id="3.40.50.1390">
    <property type="entry name" value="Resolvase, N-terminal catalytic domain"/>
    <property type="match status" value="1"/>
</dbReference>
<dbReference type="PANTHER" id="PTHR30461">
    <property type="entry name" value="DNA-INVERTASE FROM LAMBDOID PROPHAGE"/>
    <property type="match status" value="1"/>
</dbReference>
<name>A0A644SVW5_9ZZZZ</name>
<keyword evidence="3" id="KW-0238">DNA-binding</keyword>
<dbReference type="GO" id="GO:0003677">
    <property type="term" value="F:DNA binding"/>
    <property type="evidence" value="ECO:0007669"/>
    <property type="project" value="UniProtKB-KW"/>
</dbReference>
<dbReference type="PROSITE" id="PS51736">
    <property type="entry name" value="RECOMBINASES_3"/>
    <property type="match status" value="1"/>
</dbReference>
<dbReference type="SUPFAM" id="SSF53041">
    <property type="entry name" value="Resolvase-like"/>
    <property type="match status" value="1"/>
</dbReference>
<dbReference type="PROSITE" id="PS00398">
    <property type="entry name" value="RECOMBINASES_2"/>
    <property type="match status" value="1"/>
</dbReference>
<protein>
    <recommendedName>
        <fullName evidence="5">Resolvase/invertase-type recombinase catalytic domain-containing protein</fullName>
    </recommendedName>
</protein>
<dbReference type="PROSITE" id="PS00397">
    <property type="entry name" value="RECOMBINASES_1"/>
    <property type="match status" value="1"/>
</dbReference>
<keyword evidence="2" id="KW-0229">DNA integration</keyword>
<gene>
    <name evidence="6" type="ORF">SDC9_04328</name>
</gene>
<evidence type="ECO:0000256" key="4">
    <source>
        <dbReference type="ARBA" id="ARBA00023172"/>
    </source>
</evidence>
<dbReference type="GO" id="GO:0015074">
    <property type="term" value="P:DNA integration"/>
    <property type="evidence" value="ECO:0007669"/>
    <property type="project" value="UniProtKB-KW"/>
</dbReference>
<dbReference type="AlphaFoldDB" id="A0A644SVW5"/>
<evidence type="ECO:0000256" key="3">
    <source>
        <dbReference type="ARBA" id="ARBA00023125"/>
    </source>
</evidence>
<accession>A0A644SVW5</accession>
<comment type="similarity">
    <text evidence="1">Belongs to the site-specific recombinase resolvase family.</text>
</comment>
<evidence type="ECO:0000256" key="2">
    <source>
        <dbReference type="ARBA" id="ARBA00022908"/>
    </source>
</evidence>
<dbReference type="InterPro" id="IPR006119">
    <property type="entry name" value="Resolv_N"/>
</dbReference>
<dbReference type="Pfam" id="PF00239">
    <property type="entry name" value="Resolvase"/>
    <property type="match status" value="1"/>
</dbReference>
<feature type="domain" description="Resolvase/invertase-type recombinase catalytic" evidence="5">
    <location>
        <begin position="1"/>
        <end position="135"/>
    </location>
</feature>
<dbReference type="SMART" id="SM00857">
    <property type="entry name" value="Resolvase"/>
    <property type="match status" value="1"/>
</dbReference>
<dbReference type="FunFam" id="3.40.50.1390:FF:000001">
    <property type="entry name" value="DNA recombinase"/>
    <property type="match status" value="1"/>
</dbReference>
<keyword evidence="4" id="KW-0233">DNA recombination</keyword>
<dbReference type="CDD" id="cd03768">
    <property type="entry name" value="SR_ResInv"/>
    <property type="match status" value="1"/>
</dbReference>
<dbReference type="InterPro" id="IPR036162">
    <property type="entry name" value="Resolvase-like_N_sf"/>
</dbReference>